<keyword evidence="2" id="KW-1133">Transmembrane helix</keyword>
<feature type="region of interest" description="Disordered" evidence="1">
    <location>
        <begin position="101"/>
        <end position="131"/>
    </location>
</feature>
<reference evidence="3 4" key="1">
    <citation type="submission" date="2024-06" db="EMBL/GenBank/DDBJ databases">
        <title>Complete genome of Phlyctema vagabunda strain 19-DSS-EL-015.</title>
        <authorList>
            <person name="Fiorenzani C."/>
        </authorList>
    </citation>
    <scope>NUCLEOTIDE SEQUENCE [LARGE SCALE GENOMIC DNA]</scope>
    <source>
        <strain evidence="3 4">19-DSS-EL-015</strain>
    </source>
</reference>
<evidence type="ECO:0000256" key="1">
    <source>
        <dbReference type="SAM" id="MobiDB-lite"/>
    </source>
</evidence>
<keyword evidence="4" id="KW-1185">Reference proteome</keyword>
<feature type="compositionally biased region" description="Polar residues" evidence="1">
    <location>
        <begin position="40"/>
        <end position="52"/>
    </location>
</feature>
<feature type="compositionally biased region" description="Basic and acidic residues" evidence="1">
    <location>
        <begin position="101"/>
        <end position="119"/>
    </location>
</feature>
<name>A0ABR4PAY5_9HELO</name>
<feature type="compositionally biased region" description="Polar residues" evidence="1">
    <location>
        <begin position="11"/>
        <end position="31"/>
    </location>
</feature>
<feature type="transmembrane region" description="Helical" evidence="2">
    <location>
        <begin position="710"/>
        <end position="730"/>
    </location>
</feature>
<comment type="caution">
    <text evidence="3">The sequence shown here is derived from an EMBL/GenBank/DDBJ whole genome shotgun (WGS) entry which is preliminary data.</text>
</comment>
<accession>A0ABR4PAY5</accession>
<feature type="transmembrane region" description="Helical" evidence="2">
    <location>
        <begin position="555"/>
        <end position="576"/>
    </location>
</feature>
<feature type="transmembrane region" description="Helical" evidence="2">
    <location>
        <begin position="305"/>
        <end position="331"/>
    </location>
</feature>
<feature type="transmembrane region" description="Helical" evidence="2">
    <location>
        <begin position="596"/>
        <end position="620"/>
    </location>
</feature>
<sequence length="821" mass="91398">MDLGAFEVRTGTVQYSRPQLRSSTSQHSMTPVNAHHDDPSLSSIASTPSDPTTAIRWATPQSRLLTPPVTPKTAEPESTKLLASNEIVSADLMPQTVRFDEEQVRSVEAQASERPKVDDSGPPTPSNDDTPYIRFAIDQLTREEEIRTLERQTSGSSADSYPVARIISDHRPGYQRLQNSQELRKDLAAARKDRDALQGEQEEGGLFRFNATRPLTSHSNPTLTDLNLALKPSLDSEIFIPVPPPQKTSRYPNLTYVPAILRPFSTCTLSLLCVLMIAAIIFCAVDSQQDGLARYTAGIYGGRYFVFGFLPQFLAACILIYVQAVMAAIARIMPYTLMAMDEANNRAGALFLGIYPRCLLWPRWDGHLTINLCNLGFWFSVFTIPLQGCLFTVIPTSDGWRWAAVQGVAWTLVTIYVLILISTIMTCIFFFRRRTGLMWDPRSLADIISILPRSNSLREYPGTETMETKQEIKNRLASRSDRLGYWRTPKRTQAMFYCLGEEGASTRQYTLSAGKLHEKSFGGDIYRSVDLENVADLYSPNTRFRHLPWFLRDTFVILWSVAAFVILLAIIIVSFLPTSAIRKGFSPQIPVIPNDAGFSAANFLYSFIPSVLGMILYLLFQPLDMAFRKLQPWASLSNPEGMDAEHSLLLDYPAALPVACTISALSLGHYRVAILSLLSFVFVLLPILSGGLFFALTIPSGAVRMIPNLSAFYVLLVLLGFYLLGLLVLIPGRYHRHLPHGVDSLSEIISFVHGSRLLDDAAFRAPRSRADLATRLMAVQREGGVAKFAFGVYRGRHGKECLGIDRLGRMGGQEVMVLSGR</sequence>
<proteinExistence type="predicted"/>
<dbReference type="PANTHER" id="PTHR37544:SF1">
    <property type="entry name" value="PHOSPHORIBOSYLAMINOIMIDAZOLE-SUCCINOCARBOXAMIDE SYNTHASE"/>
    <property type="match status" value="1"/>
</dbReference>
<protein>
    <submittedName>
        <fullName evidence="3">Phosphoribosylaminoimidazole-succinocarboxamide synthase</fullName>
    </submittedName>
</protein>
<evidence type="ECO:0000313" key="4">
    <source>
        <dbReference type="Proteomes" id="UP001629113"/>
    </source>
</evidence>
<evidence type="ECO:0000313" key="3">
    <source>
        <dbReference type="EMBL" id="KAL3420231.1"/>
    </source>
</evidence>
<feature type="region of interest" description="Disordered" evidence="1">
    <location>
        <begin position="1"/>
        <end position="53"/>
    </location>
</feature>
<keyword evidence="2" id="KW-0472">Membrane</keyword>
<dbReference type="Proteomes" id="UP001629113">
    <property type="component" value="Unassembled WGS sequence"/>
</dbReference>
<dbReference type="InterPro" id="IPR021840">
    <property type="entry name" value="DUF3433"/>
</dbReference>
<dbReference type="EMBL" id="JBFCZG010000007">
    <property type="protein sequence ID" value="KAL3420231.1"/>
    <property type="molecule type" value="Genomic_DNA"/>
</dbReference>
<feature type="transmembrane region" description="Helical" evidence="2">
    <location>
        <begin position="407"/>
        <end position="431"/>
    </location>
</feature>
<organism evidence="3 4">
    <name type="scientific">Phlyctema vagabunda</name>
    <dbReference type="NCBI Taxonomy" id="108571"/>
    <lineage>
        <taxon>Eukaryota</taxon>
        <taxon>Fungi</taxon>
        <taxon>Dikarya</taxon>
        <taxon>Ascomycota</taxon>
        <taxon>Pezizomycotina</taxon>
        <taxon>Leotiomycetes</taxon>
        <taxon>Helotiales</taxon>
        <taxon>Dermateaceae</taxon>
        <taxon>Phlyctema</taxon>
    </lineage>
</organism>
<feature type="transmembrane region" description="Helical" evidence="2">
    <location>
        <begin position="372"/>
        <end position="395"/>
    </location>
</feature>
<dbReference type="Pfam" id="PF11915">
    <property type="entry name" value="DUF3433"/>
    <property type="match status" value="2"/>
</dbReference>
<evidence type="ECO:0000256" key="2">
    <source>
        <dbReference type="SAM" id="Phobius"/>
    </source>
</evidence>
<dbReference type="PANTHER" id="PTHR37544">
    <property type="entry name" value="SPRAY-RELATED"/>
    <property type="match status" value="1"/>
</dbReference>
<keyword evidence="2" id="KW-0812">Transmembrane</keyword>
<gene>
    <name evidence="3" type="ORF">PVAG01_08730</name>
</gene>
<feature type="transmembrane region" description="Helical" evidence="2">
    <location>
        <begin position="263"/>
        <end position="285"/>
    </location>
</feature>
<feature type="transmembrane region" description="Helical" evidence="2">
    <location>
        <begin position="672"/>
        <end position="698"/>
    </location>
</feature>